<dbReference type="RefSeq" id="XP_054853078.1">
    <property type="nucleotide sequence ID" value="XM_054997103.1"/>
</dbReference>
<evidence type="ECO:0000313" key="3">
    <source>
        <dbReference type="RefSeq" id="XP_054853078.1"/>
    </source>
</evidence>
<evidence type="ECO:0000256" key="1">
    <source>
        <dbReference type="SAM" id="Coils"/>
    </source>
</evidence>
<keyword evidence="1" id="KW-0175">Coiled coil</keyword>
<keyword evidence="2" id="KW-1185">Reference proteome</keyword>
<dbReference type="Pfam" id="PF17666">
    <property type="entry name" value="DUF5528"/>
    <property type="match status" value="1"/>
</dbReference>
<dbReference type="InterPro" id="IPR038935">
    <property type="entry name" value="C5orf52"/>
</dbReference>
<dbReference type="CTD" id="132436405"/>
<accession>A0AA97K9P9</accession>
<dbReference type="AlphaFoldDB" id="A0AA97K9P9"/>
<dbReference type="PANTHER" id="PTHR35666:SF1">
    <property type="entry name" value="SIMILAR TO RIKEN CDNA 4921536K21"/>
    <property type="match status" value="1"/>
</dbReference>
<reference evidence="3" key="1">
    <citation type="submission" date="2025-08" db="UniProtKB">
        <authorList>
            <consortium name="RefSeq"/>
        </authorList>
    </citation>
    <scope>IDENTIFICATION</scope>
    <source>
        <tissue evidence="3">Blood</tissue>
    </source>
</reference>
<proteinExistence type="predicted"/>
<dbReference type="GeneID" id="129341742"/>
<feature type="coiled-coil region" evidence="1">
    <location>
        <begin position="87"/>
        <end position="114"/>
    </location>
</feature>
<sequence length="143" mass="16936">MEGRKDETPRPVVTFFQPRSSQELVLFSLFAGHDAAVRKFLPKSHVSNVIIRDNTSVQRLQEIKLRHLDNSQRKNVSYYEQVKKKFVHDQQNKMNRWKKQYNRYQRMLEEIDQRAIQGAISNNAVLTAQKSSVHEQRSILKKK</sequence>
<organism evidence="2 3">
    <name type="scientific">Eublepharis macularius</name>
    <name type="common">Leopard gecko</name>
    <name type="synonym">Cyrtodactylus macularius</name>
    <dbReference type="NCBI Taxonomy" id="481883"/>
    <lineage>
        <taxon>Eukaryota</taxon>
        <taxon>Metazoa</taxon>
        <taxon>Chordata</taxon>
        <taxon>Craniata</taxon>
        <taxon>Vertebrata</taxon>
        <taxon>Euteleostomi</taxon>
        <taxon>Lepidosauria</taxon>
        <taxon>Squamata</taxon>
        <taxon>Bifurcata</taxon>
        <taxon>Gekkota</taxon>
        <taxon>Eublepharidae</taxon>
        <taxon>Eublepharinae</taxon>
        <taxon>Eublepharis</taxon>
    </lineage>
</organism>
<dbReference type="Proteomes" id="UP001190640">
    <property type="component" value="Chromosome 13"/>
</dbReference>
<dbReference type="PANTHER" id="PTHR35666">
    <property type="entry name" value="SIMILAR TO RIKEN CDNA 4921536K21"/>
    <property type="match status" value="1"/>
</dbReference>
<dbReference type="KEGG" id="emc:129341742"/>
<name>A0AA97K9P9_EUBMA</name>
<gene>
    <name evidence="3" type="primary">C13H5orf52</name>
</gene>
<protein>
    <submittedName>
        <fullName evidence="3">Uncharacterized protein C5orf52 homolog</fullName>
    </submittedName>
</protein>
<evidence type="ECO:0000313" key="2">
    <source>
        <dbReference type="Proteomes" id="UP001190640"/>
    </source>
</evidence>